<accession>A0A142F1F9</accession>
<proteinExistence type="predicted"/>
<evidence type="ECO:0000256" key="1">
    <source>
        <dbReference type="SAM" id="Coils"/>
    </source>
</evidence>
<reference evidence="2 3" key="1">
    <citation type="submission" date="2016-01" db="EMBL/GenBank/DDBJ databases">
        <title>Isolation and characterization of bacteriophages from East Africa Rift Valley soda lakes.</title>
        <authorList>
            <person name="van Zyl L.J."/>
            <person name="Nemavhulani S."/>
            <person name="Cowan D.A."/>
            <person name="Trindade M.I."/>
        </authorList>
    </citation>
    <scope>NUCLEOTIDE SEQUENCE [LARGE SCALE GENOMIC DNA]</scope>
</reference>
<evidence type="ECO:0000313" key="2">
    <source>
        <dbReference type="EMBL" id="AMQ66616.1"/>
    </source>
</evidence>
<keyword evidence="3" id="KW-1185">Reference proteome</keyword>
<name>A0A142F1F9_9CAUD</name>
<dbReference type="OrthoDB" id="5537at10239"/>
<dbReference type="Proteomes" id="UP000201588">
    <property type="component" value="Segment"/>
</dbReference>
<keyword evidence="1" id="KW-0175">Coiled coil</keyword>
<dbReference type="EMBL" id="KU640380">
    <property type="protein sequence ID" value="AMQ66616.1"/>
    <property type="molecule type" value="Genomic_DNA"/>
</dbReference>
<sequence length="797" mass="88228">MRYEAGRVHYGDPFKKYEDELNRIMEFFDGFNKDTSNIVVSEEAPSDPSAGLFWYQVDPQGNFYIKRRNNDNTDWDDLFTVTMASNVLDPRGFTVQDHLNDTDNPHEVTKQQIGLENVDNVLQASKEEFDQLNSEFTQVKNQTENNSTGLVDHLNDVSNPHGVTKQQVGLGSVLDIEQASKEDFDSLVLSVNDIDSELSNIGTSLGIHLQDTDNPHNVTKTQLGLGNVLDIEQASKEDFDAHVADYEQFKQDIEHEIGGDFTELEAQLQAHKEDINNPHSVTKEQVGLSNVLNIEQASKQAFDDLVLDYDDFKDFVYANIDGEDNPLRQELEDHITNINNPHNVTKDQIGLSNVLNIEQASKEELQGVEDIVSNLQITVDGHVGDTNNPHGVTKGQIGLGNVENYGVATQSEAVEGLVTNKFMTPLRTKEAVDVHANNINNPHNVTKDQIGLSNVLNIEQAPKQELTNHVEDSSNPHNVTKDQIGLSSVLNYGIATRTEAEDGTISTKYMTPERTRQAIASLESVKSVNNKLGEIILTKEDIGLGNVTNVEQAAKTTLDSHLSNSNNPHNVTSGQINVTTVLRSPSASTSTLPNGVIIAVYRGSHPIQATTLDEYLSSIGITYQDLSAQQVEDLCMVLETNKDFVGVHMSVSFYTTSFPNQFKIQRKFMRYANTGSSWGPWKEEVFVVDHSENSSGGYTRYSNGTQVCWGTPFSLNANNTEGSLFRSSVNNFWTFPSSFLSDEDVKTVSGYCEGTTNKWINSTIQGGTGTSARVAAYSAVNQATNHLVHMYATGKWR</sequence>
<organism evidence="2 3">
    <name type="scientific">Bacillus phage Shbh1</name>
    <dbReference type="NCBI Taxonomy" id="1796992"/>
    <lineage>
        <taxon>Viruses</taxon>
        <taxon>Duplodnaviria</taxon>
        <taxon>Heunggongvirae</taxon>
        <taxon>Uroviricota</taxon>
        <taxon>Caudoviricetes</taxon>
        <taxon>Herelleviridae</taxon>
        <taxon>Bastillevirinae</taxon>
        <taxon>Shalavirus</taxon>
        <taxon>Shalavirus Shbh1</taxon>
    </lineage>
</organism>
<protein>
    <submittedName>
        <fullName evidence="2">YomR-like protein</fullName>
    </submittedName>
</protein>
<dbReference type="RefSeq" id="YP_009275306.1">
    <property type="nucleotide sequence ID" value="NC_030925.1"/>
</dbReference>
<dbReference type="KEGG" id="vg:28799501"/>
<evidence type="ECO:0000313" key="3">
    <source>
        <dbReference type="Proteomes" id="UP000201588"/>
    </source>
</evidence>
<feature type="coiled-coil region" evidence="1">
    <location>
        <begin position="115"/>
        <end position="142"/>
    </location>
</feature>
<dbReference type="GeneID" id="28799501"/>